<dbReference type="Gene3D" id="3.30.460.10">
    <property type="entry name" value="Beta Polymerase, domain 2"/>
    <property type="match status" value="1"/>
</dbReference>
<dbReference type="Pfam" id="PF04607">
    <property type="entry name" value="RelA_SpoT"/>
    <property type="match status" value="1"/>
</dbReference>
<feature type="domain" description="RelA/SpoT" evidence="1">
    <location>
        <begin position="32"/>
        <end position="161"/>
    </location>
</feature>
<dbReference type="InterPro" id="IPR043519">
    <property type="entry name" value="NT_sf"/>
</dbReference>
<accession>A0ABZ2HAG8</accession>
<gene>
    <name evidence="2" type="ORF">V6B39_10780</name>
</gene>
<dbReference type="PANTHER" id="PTHR41773:SF1">
    <property type="entry name" value="RELA_SPOT DOMAIN-CONTAINING PROTEIN"/>
    <property type="match status" value="1"/>
</dbReference>
<protein>
    <submittedName>
        <fullName evidence="2">RelA/SpoT domain-containing protein</fullName>
    </submittedName>
</protein>
<evidence type="ECO:0000313" key="3">
    <source>
        <dbReference type="Proteomes" id="UP001369248"/>
    </source>
</evidence>
<evidence type="ECO:0000259" key="1">
    <source>
        <dbReference type="SMART" id="SM00954"/>
    </source>
</evidence>
<dbReference type="GeneID" id="89543731"/>
<dbReference type="SMART" id="SM00954">
    <property type="entry name" value="RelA_SpoT"/>
    <property type="match status" value="1"/>
</dbReference>
<evidence type="ECO:0000313" key="2">
    <source>
        <dbReference type="EMBL" id="WWR39869.1"/>
    </source>
</evidence>
<proteinExistence type="predicted"/>
<dbReference type="EMBL" id="CP146072">
    <property type="protein sequence ID" value="WWR39869.1"/>
    <property type="molecule type" value="Genomic_DNA"/>
</dbReference>
<dbReference type="CDD" id="cd05399">
    <property type="entry name" value="NT_Rel-Spo_like"/>
    <property type="match status" value="1"/>
</dbReference>
<organism evidence="2 3">
    <name type="scientific">Pseudomonas bubulae</name>
    <dbReference type="NCBI Taxonomy" id="2316085"/>
    <lineage>
        <taxon>Bacteria</taxon>
        <taxon>Pseudomonadati</taxon>
        <taxon>Pseudomonadota</taxon>
        <taxon>Gammaproteobacteria</taxon>
        <taxon>Pseudomonadales</taxon>
        <taxon>Pseudomonadaceae</taxon>
        <taxon>Pseudomonas</taxon>
    </lineage>
</organism>
<dbReference type="PANTHER" id="PTHR41773">
    <property type="entry name" value="GTP PYROPHOSPHATASE-RELATED"/>
    <property type="match status" value="1"/>
</dbReference>
<dbReference type="RefSeq" id="WP_338660654.1">
    <property type="nucleotide sequence ID" value="NZ_CP146072.1"/>
</dbReference>
<keyword evidence="3" id="KW-1185">Reference proteome</keyword>
<dbReference type="Proteomes" id="UP001369248">
    <property type="component" value="Chromosome"/>
</dbReference>
<dbReference type="InterPro" id="IPR007685">
    <property type="entry name" value="RelA_SpoT"/>
</dbReference>
<dbReference type="SUPFAM" id="SSF81301">
    <property type="entry name" value="Nucleotidyltransferase"/>
    <property type="match status" value="1"/>
</dbReference>
<reference evidence="3" key="1">
    <citation type="submission" date="2024-02" db="EMBL/GenBank/DDBJ databases">
        <title>Exploring bacterial hosts of class 1 integrons in salad vegetable microbiomes with epicPCR.</title>
        <authorList>
            <person name="Qi Q."/>
            <person name="Ghaly T.M."/>
            <person name="Gillings M.R."/>
            <person name="Tetu S.G."/>
        </authorList>
    </citation>
    <scope>NUCLEOTIDE SEQUENCE [LARGE SCALE GENOMIC DNA]</scope>
    <source>
        <strain evidence="3">S2-2023-2</strain>
    </source>
</reference>
<sequence length="291" mass="33710">MYNSSELRIAKQLQDMIEAELAKLGLLCRVFSRSKSEYSIVSKIDREPGKYSSAGKKIQDVFGIRIALYFLDDQKIAIDTIKNIFTYDDKSSTIDSPAGSSFSATRCNLVFRLPDNLVETSNIFKKYDCIDRTFEVQIRTILSEGWHEVEHDLRYKCKEDWESHSDLDRALNGIYASLETSDWSMLKVLEDLAYRHYKQSEWTQMLRAKFRLRSNGTINPEITSVLDENIDVGKSIYRVDRKKVMEKLSNKKISIPITPDNIVYLCNYFFIKSEKITALTPTPILDIFEES</sequence>
<name>A0ABZ2HAG8_9PSED</name>